<dbReference type="OrthoDB" id="7742354at2"/>
<reference evidence="3" key="1">
    <citation type="submission" date="2017-05" db="EMBL/GenBank/DDBJ databases">
        <authorList>
            <person name="Rodrigo-Torres L."/>
            <person name="Arahal R. D."/>
            <person name="Lucena T."/>
        </authorList>
    </citation>
    <scope>NUCLEOTIDE SEQUENCE [LARGE SCALE GENOMIC DNA]</scope>
    <source>
        <strain evidence="3">CECT 8621</strain>
    </source>
</reference>
<dbReference type="InterPro" id="IPR028992">
    <property type="entry name" value="Hedgehog/Intein_dom"/>
</dbReference>
<evidence type="ECO:0000313" key="3">
    <source>
        <dbReference type="Proteomes" id="UP000202922"/>
    </source>
</evidence>
<dbReference type="AlphaFoldDB" id="A0A238JMY1"/>
<dbReference type="InterPro" id="IPR006141">
    <property type="entry name" value="Intein_N"/>
</dbReference>
<dbReference type="InterPro" id="IPR036844">
    <property type="entry name" value="Hint_dom_sf"/>
</dbReference>
<dbReference type="Gene3D" id="2.170.16.10">
    <property type="entry name" value="Hedgehog/Intein (Hint) domain"/>
    <property type="match status" value="1"/>
</dbReference>
<feature type="domain" description="Hedgehog/Intein (Hint)" evidence="1">
    <location>
        <begin position="150"/>
        <end position="295"/>
    </location>
</feature>
<dbReference type="GO" id="GO:0016539">
    <property type="term" value="P:intein-mediated protein splicing"/>
    <property type="evidence" value="ECO:0007669"/>
    <property type="project" value="InterPro"/>
</dbReference>
<name>A0A238JMY1_9RHOB</name>
<gene>
    <name evidence="2" type="ORF">COL8621_00678</name>
</gene>
<evidence type="ECO:0000259" key="1">
    <source>
        <dbReference type="Pfam" id="PF13403"/>
    </source>
</evidence>
<sequence length="344" mass="37461">MAYISEIKGRNDPTNASDYIEIVLLPGEDPADFDLAIYNRSGDLRTTVELTSVTNIVTLPNGETIYTLFTNIVEGGSQKVPAGFALVDNSSGSADVVQFVGVGNAMITANDGPAIGLSAPRVGNTTSGDSHFWDSNGAYIGEAPSTPGTVCFTPDCLIATDKGERPVLNLKVGDRVLTRDNGLKTIRWIGTNTLNPRQMIKSPELRPVRIRKGALGNDMPERDITLSPNHRVLVQRPAAELLFSEPEVLVHAKCLAQANLAETLNVPTVCYIHIMFDDHEVISSNGVWSESFLPAEWTLSALNTPSREEFFKIFPELDCPIALENLQAARRLLRPFEAASLLQE</sequence>
<dbReference type="SUPFAM" id="SSF51294">
    <property type="entry name" value="Hedgehog/intein (Hint) domain"/>
    <property type="match status" value="1"/>
</dbReference>
<evidence type="ECO:0000313" key="2">
    <source>
        <dbReference type="EMBL" id="SMX32001.1"/>
    </source>
</evidence>
<dbReference type="PROSITE" id="PS50817">
    <property type="entry name" value="INTEIN_N_TER"/>
    <property type="match status" value="1"/>
</dbReference>
<accession>A0A238JMY1</accession>
<proteinExistence type="predicted"/>
<keyword evidence="3" id="KW-1185">Reference proteome</keyword>
<organism evidence="2 3">
    <name type="scientific">Actibacterium lipolyticum</name>
    <dbReference type="NCBI Taxonomy" id="1524263"/>
    <lineage>
        <taxon>Bacteria</taxon>
        <taxon>Pseudomonadati</taxon>
        <taxon>Pseudomonadota</taxon>
        <taxon>Alphaproteobacteria</taxon>
        <taxon>Rhodobacterales</taxon>
        <taxon>Roseobacteraceae</taxon>
        <taxon>Actibacterium</taxon>
    </lineage>
</organism>
<dbReference type="Pfam" id="PF13403">
    <property type="entry name" value="Hint_2"/>
    <property type="match status" value="1"/>
</dbReference>
<dbReference type="RefSeq" id="WP_093965891.1">
    <property type="nucleotide sequence ID" value="NZ_FXYE01000001.1"/>
</dbReference>
<dbReference type="Proteomes" id="UP000202922">
    <property type="component" value="Unassembled WGS sequence"/>
</dbReference>
<dbReference type="EMBL" id="FXYE01000001">
    <property type="protein sequence ID" value="SMX32001.1"/>
    <property type="molecule type" value="Genomic_DNA"/>
</dbReference>
<protein>
    <recommendedName>
        <fullName evidence="1">Hedgehog/Intein (Hint) domain-containing protein</fullName>
    </recommendedName>
</protein>